<evidence type="ECO:0000313" key="2">
    <source>
        <dbReference type="Proteomes" id="UP000504633"/>
    </source>
</evidence>
<name>A0A6J1L282_DROHY</name>
<feature type="compositionally biased region" description="Basic residues" evidence="1">
    <location>
        <begin position="237"/>
        <end position="250"/>
    </location>
</feature>
<evidence type="ECO:0000256" key="1">
    <source>
        <dbReference type="SAM" id="MobiDB-lite"/>
    </source>
</evidence>
<gene>
    <name evidence="3" type="primary">LOC111591987</name>
</gene>
<dbReference type="AlphaFoldDB" id="A0A6J1L282"/>
<feature type="region of interest" description="Disordered" evidence="1">
    <location>
        <begin position="237"/>
        <end position="257"/>
    </location>
</feature>
<keyword evidence="2" id="KW-1185">Reference proteome</keyword>
<dbReference type="GeneID" id="111591987"/>
<dbReference type="Proteomes" id="UP000504633">
    <property type="component" value="Unplaced"/>
</dbReference>
<dbReference type="RefSeq" id="XP_023159709.2">
    <property type="nucleotide sequence ID" value="XM_023303941.2"/>
</dbReference>
<accession>A0A6J1L282</accession>
<sequence length="286" mass="33682">MFQMFNWLRFQRHIHDAEVQPQAEAFAHRSLFDWQPQISSNAFDRNWYGIRPVVAFEDEPFFASNLVYYPELPQPFRVSPYQSYRDWKSYHDARRTMQQAARPAEREAYDRRTMIDAQADTWQLLGENVYAWTQQPNGQPLVPLHSLAAMSGVSVACVLMAAHLIQHRHDPNENCMLTHFSANKLRSYVVMSDEVQDVLNRCERREHNLYNAVPLLCSPMAHDLPQPPIQWLIKPKLKPNQPKKRPKRQHSQIDARGHDKFINPNLMLITEWQPETSSYNYKLQSQ</sequence>
<proteinExistence type="predicted"/>
<organism evidence="2 3">
    <name type="scientific">Drosophila hydei</name>
    <name type="common">Fruit fly</name>
    <dbReference type="NCBI Taxonomy" id="7224"/>
    <lineage>
        <taxon>Eukaryota</taxon>
        <taxon>Metazoa</taxon>
        <taxon>Ecdysozoa</taxon>
        <taxon>Arthropoda</taxon>
        <taxon>Hexapoda</taxon>
        <taxon>Insecta</taxon>
        <taxon>Pterygota</taxon>
        <taxon>Neoptera</taxon>
        <taxon>Endopterygota</taxon>
        <taxon>Diptera</taxon>
        <taxon>Brachycera</taxon>
        <taxon>Muscomorpha</taxon>
        <taxon>Ephydroidea</taxon>
        <taxon>Drosophilidae</taxon>
        <taxon>Drosophila</taxon>
    </lineage>
</organism>
<evidence type="ECO:0000313" key="3">
    <source>
        <dbReference type="RefSeq" id="XP_023159709.2"/>
    </source>
</evidence>
<dbReference type="KEGG" id="dhe:111591987"/>
<dbReference type="OrthoDB" id="7872664at2759"/>
<protein>
    <submittedName>
        <fullName evidence="3">Uncharacterized protein LOC111591987</fullName>
    </submittedName>
</protein>
<reference evidence="3" key="1">
    <citation type="submission" date="2025-08" db="UniProtKB">
        <authorList>
            <consortium name="RefSeq"/>
        </authorList>
    </citation>
    <scope>IDENTIFICATION</scope>
    <source>
        <strain evidence="3">15085-1641.00</strain>
        <tissue evidence="3">Whole body</tissue>
    </source>
</reference>